<protein>
    <submittedName>
        <fullName evidence="2">Uncharacterized protein</fullName>
    </submittedName>
</protein>
<feature type="compositionally biased region" description="Basic and acidic residues" evidence="1">
    <location>
        <begin position="482"/>
        <end position="491"/>
    </location>
</feature>
<reference evidence="2" key="1">
    <citation type="submission" date="2024-02" db="EMBL/GenBank/DDBJ databases">
        <authorList>
            <consortium name="ELIXIR-Norway"/>
            <consortium name="Elixir Norway"/>
        </authorList>
    </citation>
    <scope>NUCLEOTIDE SEQUENCE</scope>
</reference>
<sequence>MAGFFTLPELRAELQTMGHDDIPDDLICAFLSQLQLTQVPADEPKQPTTARAKVLPVSKNPKPYVYGSDAYHPSHGALPKSSSRSGAVSSRGLAEWEPDYLISAFHGKWEEEFSLGFQMDPHRDWGGFSGKNSIRGNASFPSINPSTQAELDAIDCKQQVFKEWKAITTRESDQKTVVSCTVDKLLGESVASTQLAAVGVSCKPDEAKENYGDMMGTSQEALVRQVLQPCEDLMQELCPSGKSVRRTNEIQDKQYMCSDARPKCPWEPMKDPEECTSGSLLHCKLATSTNIAETVGAASESACRQDDYISSQTHYNFRAVKPACLTENCLMAVNCKPTDRASLMDVSNYGQKKCRRTASCWVPNHEMDGWEIGGLVLEKSCLKYAEGCSGSVSKSSRRSTNRRGPGTHQCTAYPESQNFKLDLSFGPAIENPLFDSERHFSCKAPCGLQKCPPSTQTDSMQVLLKPKSSNVMEVRRTKCAQEIHINEDSPIKHTISIHSPSPSKKKQAPFNRSSIKENLDMKQTPSPSKHSSHKQSPFSPSSQRKRYQQDVSSQSPSCKTATKGCDASPTVGNTKSQSKGRGFSQIERQEMSPPQRSTPLRGGKIDRVARFAEMQEVWKNDSFLRSTATKRRPQSFHRIFATLHAIEASEQRSYKQQELSNKNLK</sequence>
<accession>A0ABP0U2Y2</accession>
<evidence type="ECO:0000313" key="3">
    <source>
        <dbReference type="Proteomes" id="UP001497512"/>
    </source>
</evidence>
<feature type="compositionally biased region" description="Low complexity" evidence="1">
    <location>
        <begin position="492"/>
        <end position="502"/>
    </location>
</feature>
<feature type="compositionally biased region" description="Polar residues" evidence="1">
    <location>
        <begin position="549"/>
        <end position="560"/>
    </location>
</feature>
<feature type="region of interest" description="Disordered" evidence="1">
    <location>
        <begin position="390"/>
        <end position="409"/>
    </location>
</feature>
<dbReference type="EMBL" id="OZ019910">
    <property type="protein sequence ID" value="CAK9211547.1"/>
    <property type="molecule type" value="Genomic_DNA"/>
</dbReference>
<feature type="compositionally biased region" description="Low complexity" evidence="1">
    <location>
        <begin position="525"/>
        <end position="542"/>
    </location>
</feature>
<proteinExistence type="predicted"/>
<feature type="region of interest" description="Disordered" evidence="1">
    <location>
        <begin position="482"/>
        <end position="602"/>
    </location>
</feature>
<gene>
    <name evidence="2" type="ORF">CSSPTR1EN2_LOCUS10777</name>
</gene>
<keyword evidence="3" id="KW-1185">Reference proteome</keyword>
<name>A0ABP0U2Y2_9BRYO</name>
<evidence type="ECO:0000313" key="2">
    <source>
        <dbReference type="EMBL" id="CAK9211547.1"/>
    </source>
</evidence>
<organism evidence="2 3">
    <name type="scientific">Sphagnum troendelagicum</name>
    <dbReference type="NCBI Taxonomy" id="128251"/>
    <lineage>
        <taxon>Eukaryota</taxon>
        <taxon>Viridiplantae</taxon>
        <taxon>Streptophyta</taxon>
        <taxon>Embryophyta</taxon>
        <taxon>Bryophyta</taxon>
        <taxon>Sphagnophytina</taxon>
        <taxon>Sphagnopsida</taxon>
        <taxon>Sphagnales</taxon>
        <taxon>Sphagnaceae</taxon>
        <taxon>Sphagnum</taxon>
    </lineage>
</organism>
<feature type="compositionally biased region" description="Polar residues" evidence="1">
    <location>
        <begin position="570"/>
        <end position="579"/>
    </location>
</feature>
<dbReference type="Proteomes" id="UP001497512">
    <property type="component" value="Chromosome 18"/>
</dbReference>
<evidence type="ECO:0000256" key="1">
    <source>
        <dbReference type="SAM" id="MobiDB-lite"/>
    </source>
</evidence>